<reference evidence="3 4" key="1">
    <citation type="submission" date="2016-06" db="EMBL/GenBank/DDBJ databases">
        <authorList>
            <consortium name="Pathogen Informatics"/>
        </authorList>
    </citation>
    <scope>NUCLEOTIDE SEQUENCE [LARGE SCALE GENOMIC DNA]</scope>
</reference>
<organism evidence="3 4">
    <name type="scientific">Plasmodium malariae</name>
    <dbReference type="NCBI Taxonomy" id="5858"/>
    <lineage>
        <taxon>Eukaryota</taxon>
        <taxon>Sar</taxon>
        <taxon>Alveolata</taxon>
        <taxon>Apicomplexa</taxon>
        <taxon>Aconoidasida</taxon>
        <taxon>Haemosporida</taxon>
        <taxon>Plasmodiidae</taxon>
        <taxon>Plasmodium</taxon>
        <taxon>Plasmodium (Plasmodium)</taxon>
    </lineage>
</organism>
<feature type="region of interest" description="Disordered" evidence="1">
    <location>
        <begin position="47"/>
        <end position="208"/>
    </location>
</feature>
<feature type="compositionally biased region" description="Basic and acidic residues" evidence="1">
    <location>
        <begin position="119"/>
        <end position="165"/>
    </location>
</feature>
<sequence>MVTVHILSFVNLFLFYYSSYLKNYFDGSLVNLKLGNCNCLSKRFLSNEENDSNPNATDSMGNHSNDSDSLTSSNTKHEDGGDHTSSEAEKDEASKQDSKVNGENKHTVNEQSQNDLNSEEGHIKTLDNKDSNDKKMESRKSEAEISEHKHKPSDDSESEKKESSKGNDPQDSSDDKSSEEGVNKNTMEEQHEKKNINPTDGDGGDNTLYLDNIGDQVAHYSALKNNRIEKGVTDNMVLSDIASGNNTKSCAVNNGGCGDDQLCIRIDNIGIKCICKEGHLFGNKCILTKSLAQMPLFTLAVSIFLCSFLIL</sequence>
<name>A0A1D3JJ95_PLAMA</name>
<keyword evidence="2" id="KW-0812">Transmembrane</keyword>
<protein>
    <submittedName>
        <fullName evidence="3">Merozoite surface protein 5</fullName>
    </submittedName>
</protein>
<evidence type="ECO:0000313" key="3">
    <source>
        <dbReference type="EMBL" id="SBT86562.1"/>
    </source>
</evidence>
<dbReference type="RefSeq" id="XP_028859707.1">
    <property type="nucleotide sequence ID" value="XM_029003255.1"/>
</dbReference>
<dbReference type="GeneID" id="39867086"/>
<keyword evidence="2" id="KW-1133">Transmembrane helix</keyword>
<dbReference type="OrthoDB" id="10045365at2759"/>
<evidence type="ECO:0000256" key="2">
    <source>
        <dbReference type="SAM" id="Phobius"/>
    </source>
</evidence>
<feature type="compositionally biased region" description="Polar residues" evidence="1">
    <location>
        <begin position="52"/>
        <end position="63"/>
    </location>
</feature>
<dbReference type="OMA" id="EDQICIR"/>
<dbReference type="KEGG" id="pmal:PMUG01_04025700"/>
<dbReference type="VEuPathDB" id="PlasmoDB:PmUG01_04025700"/>
<feature type="transmembrane region" description="Helical" evidence="2">
    <location>
        <begin position="291"/>
        <end position="310"/>
    </location>
</feature>
<feature type="compositionally biased region" description="Basic and acidic residues" evidence="1">
    <location>
        <begin position="75"/>
        <end position="108"/>
    </location>
</feature>
<evidence type="ECO:0000256" key="1">
    <source>
        <dbReference type="SAM" id="MobiDB-lite"/>
    </source>
</evidence>
<keyword evidence="3" id="KW-0477">Merozoite</keyword>
<dbReference type="AlphaFoldDB" id="A0A1D3JJ95"/>
<accession>A0A1D3JJ95</accession>
<gene>
    <name evidence="3" type="primary">PmUG01_04025700</name>
    <name evidence="3" type="ORF">PMUG01_04025700</name>
</gene>
<dbReference type="EMBL" id="LT594625">
    <property type="protein sequence ID" value="SBT86562.1"/>
    <property type="molecule type" value="Genomic_DNA"/>
</dbReference>
<feature type="compositionally biased region" description="Basic and acidic residues" evidence="1">
    <location>
        <begin position="173"/>
        <end position="195"/>
    </location>
</feature>
<dbReference type="SUPFAM" id="SSF57196">
    <property type="entry name" value="EGF/Laminin"/>
    <property type="match status" value="1"/>
</dbReference>
<keyword evidence="4" id="KW-1185">Reference proteome</keyword>
<proteinExistence type="predicted"/>
<evidence type="ECO:0000313" key="4">
    <source>
        <dbReference type="Proteomes" id="UP000219813"/>
    </source>
</evidence>
<keyword evidence="2" id="KW-0472">Membrane</keyword>
<dbReference type="Proteomes" id="UP000219813">
    <property type="component" value="Chromosome 4"/>
</dbReference>